<protein>
    <submittedName>
        <fullName evidence="3">Uncharacterized protein LOC109127425</fullName>
    </submittedName>
</protein>
<organism evidence="2 3">
    <name type="scientific">Camelina sativa</name>
    <name type="common">False flax</name>
    <name type="synonym">Myagrum sativum</name>
    <dbReference type="NCBI Taxonomy" id="90675"/>
    <lineage>
        <taxon>Eukaryota</taxon>
        <taxon>Viridiplantae</taxon>
        <taxon>Streptophyta</taxon>
        <taxon>Embryophyta</taxon>
        <taxon>Tracheophyta</taxon>
        <taxon>Spermatophyta</taxon>
        <taxon>Magnoliopsida</taxon>
        <taxon>eudicotyledons</taxon>
        <taxon>Gunneridae</taxon>
        <taxon>Pentapetalae</taxon>
        <taxon>rosids</taxon>
        <taxon>malvids</taxon>
        <taxon>Brassicales</taxon>
        <taxon>Brassicaceae</taxon>
        <taxon>Camelineae</taxon>
        <taxon>Camelina</taxon>
    </lineage>
</organism>
<reference evidence="2" key="1">
    <citation type="journal article" date="2014" name="Nat. Commun.">
        <title>The emerging biofuel crop Camelina sativa retains a highly undifferentiated hexaploid genome structure.</title>
        <authorList>
            <person name="Kagale S."/>
            <person name="Koh C."/>
            <person name="Nixon J."/>
            <person name="Bollina V."/>
            <person name="Clarke W.E."/>
            <person name="Tuteja R."/>
            <person name="Spillane C."/>
            <person name="Robinson S.J."/>
            <person name="Links M.G."/>
            <person name="Clarke C."/>
            <person name="Higgins E.E."/>
            <person name="Huebert T."/>
            <person name="Sharpe A.G."/>
            <person name="Parkin I.A."/>
        </authorList>
    </citation>
    <scope>NUCLEOTIDE SEQUENCE [LARGE SCALE GENOMIC DNA]</scope>
    <source>
        <strain evidence="2">cv. DH55</strain>
    </source>
</reference>
<evidence type="ECO:0000313" key="3">
    <source>
        <dbReference type="RefSeq" id="XP_019087633.1"/>
    </source>
</evidence>
<dbReference type="InterPro" id="IPR013103">
    <property type="entry name" value="RVT_2"/>
</dbReference>
<dbReference type="InterPro" id="IPR043502">
    <property type="entry name" value="DNA/RNA_pol_sf"/>
</dbReference>
<gene>
    <name evidence="3" type="primary">LOC109127425</name>
</gene>
<reference evidence="3" key="2">
    <citation type="submission" date="2025-08" db="UniProtKB">
        <authorList>
            <consortium name="RefSeq"/>
        </authorList>
    </citation>
    <scope>IDENTIFICATION</scope>
    <source>
        <tissue evidence="3">Leaf</tissue>
    </source>
</reference>
<keyword evidence="2" id="KW-1185">Reference proteome</keyword>
<dbReference type="Pfam" id="PF07727">
    <property type="entry name" value="RVT_2"/>
    <property type="match status" value="1"/>
</dbReference>
<sequence>MDVHNAFLHGDLEEEVYMRLSPGFKCSDPSKYVVSVNPCMVSNKPIDDDYSLFTYRSGDKIIHILVYVDDFIFAGNDLAALNSFEAQLHQCFHMKDLGKLKYFLGIEVSRGPDGICLSQRKYALDIINEAGLLGCQPSAVPIELNHHLASDKGLMHDLAQYRRLFGRFIYLTITRPDLCYVVHILSQFMKSLRAAHWDAALRLVRYLKGSPAQGILLRSDSAIVVSAYCDSGYNACPLTRRSLSAYVTDLGDSLIPWKTKKQDTVSSSSA</sequence>
<dbReference type="PANTHER" id="PTHR11439:SF462">
    <property type="match status" value="1"/>
</dbReference>
<accession>A0ABM1QLJ5</accession>
<evidence type="ECO:0000313" key="2">
    <source>
        <dbReference type="Proteomes" id="UP000694864"/>
    </source>
</evidence>
<dbReference type="RefSeq" id="XP_019087633.1">
    <property type="nucleotide sequence ID" value="XM_019232088.1"/>
</dbReference>
<proteinExistence type="predicted"/>
<evidence type="ECO:0000259" key="1">
    <source>
        <dbReference type="Pfam" id="PF07727"/>
    </source>
</evidence>
<feature type="domain" description="Reverse transcriptase Ty1/copia-type" evidence="1">
    <location>
        <begin position="45"/>
        <end position="143"/>
    </location>
</feature>
<dbReference type="PANTHER" id="PTHR11439">
    <property type="entry name" value="GAG-POL-RELATED RETROTRANSPOSON"/>
    <property type="match status" value="1"/>
</dbReference>
<dbReference type="GeneID" id="109127425"/>
<dbReference type="Proteomes" id="UP000694864">
    <property type="component" value="Chromosome 11"/>
</dbReference>
<dbReference type="SUPFAM" id="SSF56672">
    <property type="entry name" value="DNA/RNA polymerases"/>
    <property type="match status" value="1"/>
</dbReference>
<name>A0ABM1QLJ5_CAMSA</name>